<evidence type="ECO:0000256" key="1">
    <source>
        <dbReference type="SAM" id="MobiDB-lite"/>
    </source>
</evidence>
<evidence type="ECO:0000313" key="3">
    <source>
        <dbReference type="Proteomes" id="UP000251314"/>
    </source>
</evidence>
<dbReference type="AlphaFoldDB" id="A0A329RZ02"/>
<gene>
    <name evidence="2" type="ORF">PC110_g13767</name>
</gene>
<evidence type="ECO:0000313" key="2">
    <source>
        <dbReference type="EMBL" id="RAW29864.1"/>
    </source>
</evidence>
<comment type="caution">
    <text evidence="2">The sequence shown here is derived from an EMBL/GenBank/DDBJ whole genome shotgun (WGS) entry which is preliminary data.</text>
</comment>
<sequence>MVAASATTSPLGEAHAEPEYVIPAPPPVEYPTAEAAEAAIHEWTLANRYNVIHNKQTRNDNGDVRYVLFACDHAGGPQNNRKLTDSGRQRKMSRSKRDGCKMRISIVAVDSSNTAGPWKIAHTKDGSQVHNHPASSDVRVHVTHRQRSARRLKSSSSTSTDLIALQEAAGVSTSRIYATMVLADEDTLILP</sequence>
<reference evidence="2 3" key="1">
    <citation type="submission" date="2018-01" db="EMBL/GenBank/DDBJ databases">
        <title>Draft genome of the strawberry crown rot pathogen Phytophthora cactorum.</title>
        <authorList>
            <person name="Armitage A.D."/>
            <person name="Lysoe E."/>
            <person name="Nellist C.F."/>
            <person name="Harrison R.J."/>
            <person name="Brurberg M.B."/>
        </authorList>
    </citation>
    <scope>NUCLEOTIDE SEQUENCE [LARGE SCALE GENOMIC DNA]</scope>
    <source>
        <strain evidence="2 3">10300</strain>
    </source>
</reference>
<accession>A0A329RZ02</accession>
<keyword evidence="3" id="KW-1185">Reference proteome</keyword>
<dbReference type="VEuPathDB" id="FungiDB:PC110_g13767"/>
<name>A0A329RZ02_9STRA</name>
<dbReference type="OrthoDB" id="93417at2759"/>
<dbReference type="STRING" id="29920.A0A329RZ02"/>
<organism evidence="2 3">
    <name type="scientific">Phytophthora cactorum</name>
    <dbReference type="NCBI Taxonomy" id="29920"/>
    <lineage>
        <taxon>Eukaryota</taxon>
        <taxon>Sar</taxon>
        <taxon>Stramenopiles</taxon>
        <taxon>Oomycota</taxon>
        <taxon>Peronosporomycetes</taxon>
        <taxon>Peronosporales</taxon>
        <taxon>Peronosporaceae</taxon>
        <taxon>Phytophthora</taxon>
    </lineage>
</organism>
<proteinExistence type="predicted"/>
<feature type="region of interest" description="Disordered" evidence="1">
    <location>
        <begin position="77"/>
        <end position="97"/>
    </location>
</feature>
<dbReference type="Proteomes" id="UP000251314">
    <property type="component" value="Unassembled WGS sequence"/>
</dbReference>
<dbReference type="EMBL" id="MJFZ01000402">
    <property type="protein sequence ID" value="RAW29864.1"/>
    <property type="molecule type" value="Genomic_DNA"/>
</dbReference>
<dbReference type="PANTHER" id="PTHR47718">
    <property type="entry name" value="OS01G0519700 PROTEIN"/>
    <property type="match status" value="1"/>
</dbReference>
<evidence type="ECO:0008006" key="4">
    <source>
        <dbReference type="Google" id="ProtNLM"/>
    </source>
</evidence>
<protein>
    <recommendedName>
        <fullName evidence="4">FAR1 domain-containing protein</fullName>
    </recommendedName>
</protein>